<feature type="domain" description="N-acetyltransferase" evidence="4">
    <location>
        <begin position="33"/>
        <end position="189"/>
    </location>
</feature>
<dbReference type="InterPro" id="IPR000182">
    <property type="entry name" value="GNAT_dom"/>
</dbReference>
<reference evidence="5 6" key="1">
    <citation type="submission" date="2016-05" db="EMBL/GenBank/DDBJ databases">
        <title>Complete genome sequence of Pseudomonas antarctica PAMC 27494.</title>
        <authorList>
            <person name="Lee J."/>
        </authorList>
    </citation>
    <scope>NUCLEOTIDE SEQUENCE [LARGE SCALE GENOMIC DNA]</scope>
    <source>
        <strain evidence="5 6">PAMC 27494</strain>
    </source>
</reference>
<dbReference type="PANTHER" id="PTHR43072">
    <property type="entry name" value="N-ACETYLTRANSFERASE"/>
    <property type="match status" value="1"/>
</dbReference>
<dbReference type="PATRIC" id="fig|219572.3.peg.3026"/>
<dbReference type="GO" id="GO:0016747">
    <property type="term" value="F:acyltransferase activity, transferring groups other than amino-acyl groups"/>
    <property type="evidence" value="ECO:0007669"/>
    <property type="project" value="InterPro"/>
</dbReference>
<dbReference type="InterPro" id="IPR016181">
    <property type="entry name" value="Acyl_CoA_acyltransferase"/>
</dbReference>
<sequence>MTALPHNASNSTPTMSDVQTDHWIDPLKDGTHVLIRPLEAKDREREFAFIKNLSSESRHFRFLCSITEPGNALMNQLMAVNSPQQMAYVALFMDGGHLIEIGVARYASAEGDTQCESAVVVADQWQNKGLGKRLMQHLIDAARLNGFESMMSMDSAVNTHMRGLALELGFDSHRDPLDATQVVYRLALN</sequence>
<evidence type="ECO:0000313" key="5">
    <source>
        <dbReference type="EMBL" id="ANF86338.1"/>
    </source>
</evidence>
<gene>
    <name evidence="5" type="ORF">A7J50_2949</name>
</gene>
<dbReference type="EMBL" id="CP015600">
    <property type="protein sequence ID" value="ANF86338.1"/>
    <property type="molecule type" value="Genomic_DNA"/>
</dbReference>
<dbReference type="AlphaFoldDB" id="A0A172Z1Z9"/>
<evidence type="ECO:0000256" key="3">
    <source>
        <dbReference type="SAM" id="MobiDB-lite"/>
    </source>
</evidence>
<evidence type="ECO:0000259" key="4">
    <source>
        <dbReference type="PROSITE" id="PS51186"/>
    </source>
</evidence>
<dbReference type="PANTHER" id="PTHR43072:SF23">
    <property type="entry name" value="UPF0039 PROTEIN C11D3.02C"/>
    <property type="match status" value="1"/>
</dbReference>
<keyword evidence="2" id="KW-0012">Acyltransferase</keyword>
<name>A0A172Z1Z9_9PSED</name>
<dbReference type="Proteomes" id="UP000077829">
    <property type="component" value="Chromosome"/>
</dbReference>
<dbReference type="SUPFAM" id="SSF55729">
    <property type="entry name" value="Acyl-CoA N-acyltransferases (Nat)"/>
    <property type="match status" value="1"/>
</dbReference>
<dbReference type="Pfam" id="PF00583">
    <property type="entry name" value="Acetyltransf_1"/>
    <property type="match status" value="1"/>
</dbReference>
<protein>
    <recommendedName>
        <fullName evidence="4">N-acetyltransferase domain-containing protein</fullName>
    </recommendedName>
</protein>
<keyword evidence="1" id="KW-0808">Transferase</keyword>
<dbReference type="PROSITE" id="PS51186">
    <property type="entry name" value="GNAT"/>
    <property type="match status" value="1"/>
</dbReference>
<organism evidence="5 6">
    <name type="scientific">Pseudomonas antarctica</name>
    <dbReference type="NCBI Taxonomy" id="219572"/>
    <lineage>
        <taxon>Bacteria</taxon>
        <taxon>Pseudomonadati</taxon>
        <taxon>Pseudomonadota</taxon>
        <taxon>Gammaproteobacteria</taxon>
        <taxon>Pseudomonadales</taxon>
        <taxon>Pseudomonadaceae</taxon>
        <taxon>Pseudomonas</taxon>
    </lineage>
</organism>
<dbReference type="Gene3D" id="3.40.630.30">
    <property type="match status" value="1"/>
</dbReference>
<proteinExistence type="predicted"/>
<feature type="region of interest" description="Disordered" evidence="3">
    <location>
        <begin position="1"/>
        <end position="21"/>
    </location>
</feature>
<dbReference type="STRING" id="219572.A7J50_2949"/>
<evidence type="ECO:0000256" key="1">
    <source>
        <dbReference type="ARBA" id="ARBA00022679"/>
    </source>
</evidence>
<dbReference type="RefSeq" id="WP_064452458.1">
    <property type="nucleotide sequence ID" value="NZ_CP015600.1"/>
</dbReference>
<dbReference type="CDD" id="cd04301">
    <property type="entry name" value="NAT_SF"/>
    <property type="match status" value="1"/>
</dbReference>
<evidence type="ECO:0000313" key="6">
    <source>
        <dbReference type="Proteomes" id="UP000077829"/>
    </source>
</evidence>
<dbReference type="KEGG" id="panr:A7J50_2949"/>
<feature type="compositionally biased region" description="Polar residues" evidence="3">
    <location>
        <begin position="7"/>
        <end position="18"/>
    </location>
</feature>
<evidence type="ECO:0000256" key="2">
    <source>
        <dbReference type="ARBA" id="ARBA00023315"/>
    </source>
</evidence>
<accession>A0A172Z1Z9</accession>